<protein>
    <submittedName>
        <fullName evidence="1">Uncharacterized protein</fullName>
    </submittedName>
</protein>
<keyword evidence="2" id="KW-1185">Reference proteome</keyword>
<comment type="caution">
    <text evidence="1">The sequence shown here is derived from an EMBL/GenBank/DDBJ whole genome shotgun (WGS) entry which is preliminary data.</text>
</comment>
<dbReference type="AlphaFoldDB" id="A0A397VRR5"/>
<evidence type="ECO:0000313" key="1">
    <source>
        <dbReference type="EMBL" id="RIB25240.1"/>
    </source>
</evidence>
<organism evidence="1 2">
    <name type="scientific">Gigaspora rosea</name>
    <dbReference type="NCBI Taxonomy" id="44941"/>
    <lineage>
        <taxon>Eukaryota</taxon>
        <taxon>Fungi</taxon>
        <taxon>Fungi incertae sedis</taxon>
        <taxon>Mucoromycota</taxon>
        <taxon>Glomeromycotina</taxon>
        <taxon>Glomeromycetes</taxon>
        <taxon>Diversisporales</taxon>
        <taxon>Gigasporaceae</taxon>
        <taxon>Gigaspora</taxon>
    </lineage>
</organism>
<dbReference type="OrthoDB" id="2386012at2759"/>
<dbReference type="EMBL" id="QKWP01000182">
    <property type="protein sequence ID" value="RIB25240.1"/>
    <property type="molecule type" value="Genomic_DNA"/>
</dbReference>
<gene>
    <name evidence="1" type="ORF">C2G38_2166448</name>
</gene>
<evidence type="ECO:0000313" key="2">
    <source>
        <dbReference type="Proteomes" id="UP000266673"/>
    </source>
</evidence>
<accession>A0A397VRR5</accession>
<dbReference type="Proteomes" id="UP000266673">
    <property type="component" value="Unassembled WGS sequence"/>
</dbReference>
<name>A0A397VRR5_9GLOM</name>
<sequence>MDSIKLIDTAWPALELELALGLTESQTTISQFTTEAHQININKYQSKSSFNILTTLKSVFTHKDPEYDEVKDLFTIKTKIHAIIKLQMPTKLENKHEKYKKSISKKIKGPDKSNGNNDIIKMENSIPKFCKSGCGLCGIVQQGNRKISAKRMWFAHVTWILQSRH</sequence>
<proteinExistence type="predicted"/>
<reference evidence="1 2" key="1">
    <citation type="submission" date="2018-06" db="EMBL/GenBank/DDBJ databases">
        <title>Comparative genomics reveals the genomic features of Rhizophagus irregularis, R. cerebriforme, R. diaphanum and Gigaspora rosea, and their symbiotic lifestyle signature.</title>
        <authorList>
            <person name="Morin E."/>
            <person name="San Clemente H."/>
            <person name="Chen E.C.H."/>
            <person name="De La Providencia I."/>
            <person name="Hainaut M."/>
            <person name="Kuo A."/>
            <person name="Kohler A."/>
            <person name="Murat C."/>
            <person name="Tang N."/>
            <person name="Roy S."/>
            <person name="Loubradou J."/>
            <person name="Henrissat B."/>
            <person name="Grigoriev I.V."/>
            <person name="Corradi N."/>
            <person name="Roux C."/>
            <person name="Martin F.M."/>
        </authorList>
    </citation>
    <scope>NUCLEOTIDE SEQUENCE [LARGE SCALE GENOMIC DNA]</scope>
    <source>
        <strain evidence="1 2">DAOM 194757</strain>
    </source>
</reference>